<dbReference type="AlphaFoldDB" id="A0A5B7DHX8"/>
<dbReference type="EMBL" id="VSRR010000931">
    <property type="protein sequence ID" value="MPC20970.1"/>
    <property type="molecule type" value="Genomic_DNA"/>
</dbReference>
<dbReference type="Proteomes" id="UP000324222">
    <property type="component" value="Unassembled WGS sequence"/>
</dbReference>
<proteinExistence type="predicted"/>
<organism evidence="1 2">
    <name type="scientific">Portunus trituberculatus</name>
    <name type="common">Swimming crab</name>
    <name type="synonym">Neptunus trituberculatus</name>
    <dbReference type="NCBI Taxonomy" id="210409"/>
    <lineage>
        <taxon>Eukaryota</taxon>
        <taxon>Metazoa</taxon>
        <taxon>Ecdysozoa</taxon>
        <taxon>Arthropoda</taxon>
        <taxon>Crustacea</taxon>
        <taxon>Multicrustacea</taxon>
        <taxon>Malacostraca</taxon>
        <taxon>Eumalacostraca</taxon>
        <taxon>Eucarida</taxon>
        <taxon>Decapoda</taxon>
        <taxon>Pleocyemata</taxon>
        <taxon>Brachyura</taxon>
        <taxon>Eubrachyura</taxon>
        <taxon>Portunoidea</taxon>
        <taxon>Portunidae</taxon>
        <taxon>Portuninae</taxon>
        <taxon>Portunus</taxon>
    </lineage>
</organism>
<gene>
    <name evidence="1" type="ORF">E2C01_013938</name>
</gene>
<evidence type="ECO:0000313" key="2">
    <source>
        <dbReference type="Proteomes" id="UP000324222"/>
    </source>
</evidence>
<name>A0A5B7DHX8_PORTR</name>
<sequence>MTILSEKIRLSCVGCESCDTTTRRWLDVEAINFCQPPLPLSMPFTQPISKHPLLDSNQRGDEFQAVMAEAWQSNPLPNK</sequence>
<protein>
    <submittedName>
        <fullName evidence="1">Uncharacterized protein</fullName>
    </submittedName>
</protein>
<accession>A0A5B7DHX8</accession>
<keyword evidence="2" id="KW-1185">Reference proteome</keyword>
<reference evidence="1 2" key="1">
    <citation type="submission" date="2019-05" db="EMBL/GenBank/DDBJ databases">
        <title>Another draft genome of Portunus trituberculatus and its Hox gene families provides insights of decapod evolution.</title>
        <authorList>
            <person name="Jeong J.-H."/>
            <person name="Song I."/>
            <person name="Kim S."/>
            <person name="Choi T."/>
            <person name="Kim D."/>
            <person name="Ryu S."/>
            <person name="Kim W."/>
        </authorList>
    </citation>
    <scope>NUCLEOTIDE SEQUENCE [LARGE SCALE GENOMIC DNA]</scope>
    <source>
        <tissue evidence="1">Muscle</tissue>
    </source>
</reference>
<comment type="caution">
    <text evidence="1">The sequence shown here is derived from an EMBL/GenBank/DDBJ whole genome shotgun (WGS) entry which is preliminary data.</text>
</comment>
<evidence type="ECO:0000313" key="1">
    <source>
        <dbReference type="EMBL" id="MPC20970.1"/>
    </source>
</evidence>